<dbReference type="Proteomes" id="UP000814128">
    <property type="component" value="Unassembled WGS sequence"/>
</dbReference>
<sequence>MHDSNKSDHGKRLHGSRYAQERKKLLGFANALRAFGFVVTKYLFSAARGSDQGRCRAQAIIDVPRVVVIGNQSAGKSSVVEAISGITVPRDAGTCTRCPMECRMASSMSPSWQCQVSIRWEFDESGCVQDKVIEVPFGDIITDKDEVELALRRAQFAVLNPDIEVSHILSLTTTQIRQGIAGHESLSFSRNVVCVDLQGPEMADLSFIDLPGLIQVADDPQLVRLVESLVVEHIKGNSLILVTIPMPDDLENQKALTLAREADPEGRRTIGVLTKADAVPKGSRARDLWLEVIEGRNAKKSLLHGYFATRQPDDDERERGTTPAEARRAEARFFETSLPWSKSSHKNRFGITKLVETISPLLERVIKQSLPKINGEANDQLRHCDHELSILPVVVEKDAMPFMFELITRFVNDVAKCTDGSDDKRILVQESREVYRAFKSDIRRTAPPFVPQVRKGELSEDDQDAPDMMLSINAEDCLYLDGMRTHIQKSLSRQLPGNVPFDAKHALIVDFQNSWTDSANKCLTNVVALTKRALLACVDAHFSQWTLLRNHVRACVEELVELTVKESSHFLWASLQCELTAYTQNTHYLQTCKDRWLSRYRDMRLGNSPQQVDQDVQNELFAVLAKAGRPGLGVHDLARLNEPDKFDTEMEVMAEVRGYFQVAYKRVIDVVPMLIDLTFLYKYAQIARLLRGFRCSNAPLG</sequence>
<protein>
    <submittedName>
        <fullName evidence="1">P-loop containing nucleoside triphosphate hydrolase protein</fullName>
    </submittedName>
</protein>
<evidence type="ECO:0000313" key="1">
    <source>
        <dbReference type="EMBL" id="KAI0027599.1"/>
    </source>
</evidence>
<keyword evidence="2" id="KW-1185">Reference proteome</keyword>
<dbReference type="EMBL" id="MU273873">
    <property type="protein sequence ID" value="KAI0027599.1"/>
    <property type="molecule type" value="Genomic_DNA"/>
</dbReference>
<comment type="caution">
    <text evidence="1">The sequence shown here is derived from an EMBL/GenBank/DDBJ whole genome shotgun (WGS) entry which is preliminary data.</text>
</comment>
<reference evidence="1" key="2">
    <citation type="journal article" date="2022" name="New Phytol.">
        <title>Evolutionary transition to the ectomycorrhizal habit in the genomes of a hyperdiverse lineage of mushroom-forming fungi.</title>
        <authorList>
            <person name="Looney B."/>
            <person name="Miyauchi S."/>
            <person name="Morin E."/>
            <person name="Drula E."/>
            <person name="Courty P.E."/>
            <person name="Kohler A."/>
            <person name="Kuo A."/>
            <person name="LaButti K."/>
            <person name="Pangilinan J."/>
            <person name="Lipzen A."/>
            <person name="Riley R."/>
            <person name="Andreopoulos W."/>
            <person name="He G."/>
            <person name="Johnson J."/>
            <person name="Nolan M."/>
            <person name="Tritt A."/>
            <person name="Barry K.W."/>
            <person name="Grigoriev I.V."/>
            <person name="Nagy L.G."/>
            <person name="Hibbett D."/>
            <person name="Henrissat B."/>
            <person name="Matheny P.B."/>
            <person name="Labbe J."/>
            <person name="Martin F.M."/>
        </authorList>
    </citation>
    <scope>NUCLEOTIDE SEQUENCE</scope>
    <source>
        <strain evidence="1">EC-137</strain>
    </source>
</reference>
<reference evidence="1" key="1">
    <citation type="submission" date="2021-02" db="EMBL/GenBank/DDBJ databases">
        <authorList>
            <consortium name="DOE Joint Genome Institute"/>
            <person name="Ahrendt S."/>
            <person name="Looney B.P."/>
            <person name="Miyauchi S."/>
            <person name="Morin E."/>
            <person name="Drula E."/>
            <person name="Courty P.E."/>
            <person name="Chicoki N."/>
            <person name="Fauchery L."/>
            <person name="Kohler A."/>
            <person name="Kuo A."/>
            <person name="Labutti K."/>
            <person name="Pangilinan J."/>
            <person name="Lipzen A."/>
            <person name="Riley R."/>
            <person name="Andreopoulos W."/>
            <person name="He G."/>
            <person name="Johnson J."/>
            <person name="Barry K.W."/>
            <person name="Grigoriev I.V."/>
            <person name="Nagy L."/>
            <person name="Hibbett D."/>
            <person name="Henrissat B."/>
            <person name="Matheny P.B."/>
            <person name="Labbe J."/>
            <person name="Martin F."/>
        </authorList>
    </citation>
    <scope>NUCLEOTIDE SEQUENCE</scope>
    <source>
        <strain evidence="1">EC-137</strain>
    </source>
</reference>
<name>A0ACB8Q7E4_9AGAM</name>
<keyword evidence="1" id="KW-0378">Hydrolase</keyword>
<accession>A0ACB8Q7E4</accession>
<gene>
    <name evidence="1" type="ORF">K488DRAFT_61010</name>
</gene>
<evidence type="ECO:0000313" key="2">
    <source>
        <dbReference type="Proteomes" id="UP000814128"/>
    </source>
</evidence>
<proteinExistence type="predicted"/>
<organism evidence="1 2">
    <name type="scientific">Vararia minispora EC-137</name>
    <dbReference type="NCBI Taxonomy" id="1314806"/>
    <lineage>
        <taxon>Eukaryota</taxon>
        <taxon>Fungi</taxon>
        <taxon>Dikarya</taxon>
        <taxon>Basidiomycota</taxon>
        <taxon>Agaricomycotina</taxon>
        <taxon>Agaricomycetes</taxon>
        <taxon>Russulales</taxon>
        <taxon>Lachnocladiaceae</taxon>
        <taxon>Vararia</taxon>
    </lineage>
</organism>